<protein>
    <submittedName>
        <fullName evidence="3">Type II toxin-antitoxin system PemK/MazF family toxin</fullName>
    </submittedName>
</protein>
<dbReference type="Pfam" id="PF02452">
    <property type="entry name" value="PemK_toxin"/>
    <property type="match status" value="1"/>
</dbReference>
<dbReference type="Gene3D" id="2.30.30.110">
    <property type="match status" value="1"/>
</dbReference>
<evidence type="ECO:0000313" key="3">
    <source>
        <dbReference type="EMBL" id="USY23454.1"/>
    </source>
</evidence>
<keyword evidence="4" id="KW-1185">Reference proteome</keyword>
<reference evidence="3" key="1">
    <citation type="submission" date="2022-06" db="EMBL/GenBank/DDBJ databases">
        <authorList>
            <person name="Ping M."/>
        </authorList>
    </citation>
    <scope>NUCLEOTIDE SEQUENCE</scope>
    <source>
        <strain evidence="3">JCM11759T</strain>
    </source>
</reference>
<sequence length="105" mass="11831">MRGDLYRLRTDRRLQGHEQRGPRYCVELQGPFNLSTVVVAPTSTSAGPAIFRPEIKLADGTSTLVLVDHIRSVDRELRLGDFAGRLEPRELDEVDRACRLMLGLL</sequence>
<accession>A0ABY5DIT4</accession>
<proteinExistence type="inferred from homology"/>
<keyword evidence="2" id="KW-1277">Toxin-antitoxin system</keyword>
<evidence type="ECO:0000256" key="2">
    <source>
        <dbReference type="ARBA" id="ARBA00022649"/>
    </source>
</evidence>
<comment type="similarity">
    <text evidence="1">Belongs to the PemK/MazF family.</text>
</comment>
<dbReference type="InterPro" id="IPR011067">
    <property type="entry name" value="Plasmid_toxin/cell-grow_inhib"/>
</dbReference>
<dbReference type="InterPro" id="IPR003477">
    <property type="entry name" value="PemK-like"/>
</dbReference>
<evidence type="ECO:0000313" key="4">
    <source>
        <dbReference type="Proteomes" id="UP001055940"/>
    </source>
</evidence>
<dbReference type="EMBL" id="CP099837">
    <property type="protein sequence ID" value="USY23454.1"/>
    <property type="molecule type" value="Genomic_DNA"/>
</dbReference>
<dbReference type="SUPFAM" id="SSF50118">
    <property type="entry name" value="Cell growth inhibitor/plasmid maintenance toxic component"/>
    <property type="match status" value="1"/>
</dbReference>
<evidence type="ECO:0000256" key="1">
    <source>
        <dbReference type="ARBA" id="ARBA00007521"/>
    </source>
</evidence>
<gene>
    <name evidence="3" type="ORF">NE857_28165</name>
</gene>
<name>A0ABY5DIT4_9ACTN</name>
<dbReference type="Proteomes" id="UP001055940">
    <property type="component" value="Chromosome"/>
</dbReference>
<organism evidence="3 4">
    <name type="scientific">Nocardiopsis exhalans</name>
    <dbReference type="NCBI Taxonomy" id="163604"/>
    <lineage>
        <taxon>Bacteria</taxon>
        <taxon>Bacillati</taxon>
        <taxon>Actinomycetota</taxon>
        <taxon>Actinomycetes</taxon>
        <taxon>Streptosporangiales</taxon>
        <taxon>Nocardiopsidaceae</taxon>
        <taxon>Nocardiopsis</taxon>
    </lineage>
</organism>